<dbReference type="Ensembl" id="ENSCHIT00010028819.1">
    <property type="protein sequence ID" value="ENSCHIP00010020474.1"/>
    <property type="gene ID" value="ENSCHIG00010015062.1"/>
</dbReference>
<feature type="coiled-coil region" evidence="1">
    <location>
        <begin position="51"/>
        <end position="78"/>
    </location>
</feature>
<organism evidence="2">
    <name type="scientific">Capra hircus</name>
    <name type="common">Goat</name>
    <dbReference type="NCBI Taxonomy" id="9925"/>
    <lineage>
        <taxon>Eukaryota</taxon>
        <taxon>Metazoa</taxon>
        <taxon>Chordata</taxon>
        <taxon>Craniata</taxon>
        <taxon>Vertebrata</taxon>
        <taxon>Euteleostomi</taxon>
        <taxon>Mammalia</taxon>
        <taxon>Eutheria</taxon>
        <taxon>Laurasiatheria</taxon>
        <taxon>Artiodactyla</taxon>
        <taxon>Ruminantia</taxon>
        <taxon>Pecora</taxon>
        <taxon>Bovidae</taxon>
        <taxon>Caprinae</taxon>
        <taxon>Capra</taxon>
    </lineage>
</organism>
<evidence type="ECO:0000256" key="1">
    <source>
        <dbReference type="SAM" id="Coils"/>
    </source>
</evidence>
<proteinExistence type="predicted"/>
<sequence length="129" mass="14517">MAVAALWAGWCHCPQRYFGSGVHLLSSHNLGPRGELTLSKSYSSGNRRGFLSSLLNNIKEELAKNKEMKQKSDAFQEARRKYKTTELKTQATRRHWGSCYTRTPSDTSSGRTSGTTMCVQSVLRDENEI</sequence>
<protein>
    <submittedName>
        <fullName evidence="2">Uncharacterized protein</fullName>
    </submittedName>
</protein>
<dbReference type="InterPro" id="IPR039544">
    <property type="entry name" value="Tim44-like"/>
</dbReference>
<dbReference type="AlphaFoldDB" id="A0A8C2PJ13"/>
<accession>A0A8C2PJ13</accession>
<dbReference type="PANTHER" id="PTHR10721:SF1">
    <property type="entry name" value="MITOCHONDRIAL IMPORT INNER MEMBRANE TRANSLOCASE SUBUNIT TIM44"/>
    <property type="match status" value="1"/>
</dbReference>
<dbReference type="PANTHER" id="PTHR10721">
    <property type="entry name" value="MITOCHONDRIAL IMPORT INNER MEMBRANE TRANSLOCASE SUBUNIT TIM44"/>
    <property type="match status" value="1"/>
</dbReference>
<dbReference type="GO" id="GO:0051087">
    <property type="term" value="F:protein-folding chaperone binding"/>
    <property type="evidence" value="ECO:0007669"/>
    <property type="project" value="TreeGrafter"/>
</dbReference>
<reference evidence="2" key="1">
    <citation type="submission" date="2019-03" db="EMBL/GenBank/DDBJ databases">
        <title>Genome sequencing and reference-guided assembly of Black Bengal Goat (Capra hircus).</title>
        <authorList>
            <person name="Siddiki A.Z."/>
            <person name="Baten A."/>
            <person name="Billah M."/>
            <person name="Alam M.A.U."/>
            <person name="Shawrob K.S.M."/>
            <person name="Saha S."/>
            <person name="Chowdhury M."/>
            <person name="Rahman A.H."/>
            <person name="Stear M."/>
            <person name="Miah G."/>
            <person name="Das G.B."/>
            <person name="Hossain M.M."/>
            <person name="Kumkum M."/>
            <person name="Islam M.S."/>
            <person name="Mollah A.M."/>
            <person name="Ahsan A."/>
            <person name="Tusar F."/>
            <person name="Khan M.K.I."/>
        </authorList>
    </citation>
    <scope>NUCLEOTIDE SEQUENCE [LARGE SCALE GENOMIC DNA]</scope>
</reference>
<keyword evidence="1" id="KW-0175">Coiled coil</keyword>
<evidence type="ECO:0000313" key="2">
    <source>
        <dbReference type="Ensembl" id="ENSCHIP00010020474.1"/>
    </source>
</evidence>
<dbReference type="GO" id="GO:0005743">
    <property type="term" value="C:mitochondrial inner membrane"/>
    <property type="evidence" value="ECO:0007669"/>
    <property type="project" value="TreeGrafter"/>
</dbReference>
<reference evidence="2" key="2">
    <citation type="submission" date="2025-08" db="UniProtKB">
        <authorList>
            <consortium name="Ensembl"/>
        </authorList>
    </citation>
    <scope>IDENTIFICATION</scope>
</reference>
<dbReference type="GO" id="GO:0030150">
    <property type="term" value="P:protein import into mitochondrial matrix"/>
    <property type="evidence" value="ECO:0007669"/>
    <property type="project" value="TreeGrafter"/>
</dbReference>
<name>A0A8C2PJ13_CAPHI</name>